<dbReference type="Proteomes" id="UP000597877">
    <property type="component" value="Unassembled WGS sequence"/>
</dbReference>
<evidence type="ECO:0000313" key="2">
    <source>
        <dbReference type="EMBL" id="MBC5666459.1"/>
    </source>
</evidence>
<name>A0ABR7EYN8_9FIRM</name>
<dbReference type="InterPro" id="IPR013783">
    <property type="entry name" value="Ig-like_fold"/>
</dbReference>
<dbReference type="InterPro" id="IPR003961">
    <property type="entry name" value="FN3_dom"/>
</dbReference>
<proteinExistence type="predicted"/>
<dbReference type="SUPFAM" id="SSF49265">
    <property type="entry name" value="Fibronectin type III"/>
    <property type="match status" value="1"/>
</dbReference>
<dbReference type="Pfam" id="PF00041">
    <property type="entry name" value="fn3"/>
    <property type="match status" value="1"/>
</dbReference>
<dbReference type="InterPro" id="IPR036116">
    <property type="entry name" value="FN3_sf"/>
</dbReference>
<dbReference type="RefSeq" id="WP_158576809.1">
    <property type="nucleotide sequence ID" value="NZ_JACOOZ010000001.1"/>
</dbReference>
<dbReference type="CDD" id="cd00063">
    <property type="entry name" value="FN3"/>
    <property type="match status" value="1"/>
</dbReference>
<comment type="caution">
    <text evidence="2">The sequence shown here is derived from an EMBL/GenBank/DDBJ whole genome shotgun (WGS) entry which is preliminary data.</text>
</comment>
<gene>
    <name evidence="2" type="ORF">H8S00_00390</name>
</gene>
<accession>A0ABR7EYN8</accession>
<dbReference type="EMBL" id="JACOOZ010000001">
    <property type="protein sequence ID" value="MBC5666459.1"/>
    <property type="molecule type" value="Genomic_DNA"/>
</dbReference>
<feature type="domain" description="Fibronectin type-III" evidence="1">
    <location>
        <begin position="43"/>
        <end position="132"/>
    </location>
</feature>
<evidence type="ECO:0000313" key="3">
    <source>
        <dbReference type="Proteomes" id="UP000597877"/>
    </source>
</evidence>
<reference evidence="2 3" key="1">
    <citation type="submission" date="2020-08" db="EMBL/GenBank/DDBJ databases">
        <title>Genome public.</title>
        <authorList>
            <person name="Liu C."/>
            <person name="Sun Q."/>
        </authorList>
    </citation>
    <scope>NUCLEOTIDE SEQUENCE [LARGE SCALE GENOMIC DNA]</scope>
    <source>
        <strain evidence="2 3">BX4</strain>
    </source>
</reference>
<organism evidence="2 3">
    <name type="scientific">Eubacterium segne</name>
    <dbReference type="NCBI Taxonomy" id="2763045"/>
    <lineage>
        <taxon>Bacteria</taxon>
        <taxon>Bacillati</taxon>
        <taxon>Bacillota</taxon>
        <taxon>Clostridia</taxon>
        <taxon>Eubacteriales</taxon>
        <taxon>Eubacteriaceae</taxon>
        <taxon>Eubacterium</taxon>
    </lineage>
</organism>
<evidence type="ECO:0000259" key="1">
    <source>
        <dbReference type="PROSITE" id="PS50853"/>
    </source>
</evidence>
<dbReference type="Gene3D" id="2.60.40.10">
    <property type="entry name" value="Immunoglobulins"/>
    <property type="match status" value="1"/>
</dbReference>
<sequence>MKHGVNRKALRKVSIWLLVMTMLVTGFNGKFVYATQKSKEKVSKGKIQYVNIVNKNTIKLGWKKIAKTNKYQIQYSTNKNMKKSIIKTVKKRRSCKVYKLKNNRNYYFRIRGIKGKVKGKWSNIKKVTLNSDSIDAINLINSKYNLKLSLNAKVVNYKTCEEKYEFNGKSYKGCRIFAKIQLSETDFVKTDKLIQNSKNSSYSIYDAAVEEIDWWNLKKKNIIKSQDFFNTVKVFENKEDNQGIVIRGHMEVYVVKSVKQNYRLVYLCYEGG</sequence>
<protein>
    <submittedName>
        <fullName evidence="2">Fibronectin type III domain-containing protein</fullName>
    </submittedName>
</protein>
<dbReference type="PROSITE" id="PS50853">
    <property type="entry name" value="FN3"/>
    <property type="match status" value="1"/>
</dbReference>
<keyword evidence="3" id="KW-1185">Reference proteome</keyword>